<evidence type="ECO:0000313" key="1">
    <source>
        <dbReference type="EMBL" id="PNI10694.1"/>
    </source>
</evidence>
<dbReference type="EMBL" id="NBAG03002875">
    <property type="protein sequence ID" value="PNI10694.1"/>
    <property type="molecule type" value="Genomic_DNA"/>
</dbReference>
<protein>
    <submittedName>
        <fullName evidence="1">Uncharacterized protein</fullName>
    </submittedName>
</protein>
<proteinExistence type="predicted"/>
<evidence type="ECO:0000313" key="2">
    <source>
        <dbReference type="Proteomes" id="UP000236370"/>
    </source>
</evidence>
<comment type="caution">
    <text evidence="1">The sequence shown here is derived from an EMBL/GenBank/DDBJ whole genome shotgun (WGS) entry which is preliminary data.</text>
</comment>
<dbReference type="Proteomes" id="UP000236370">
    <property type="component" value="Unassembled WGS sequence"/>
</dbReference>
<reference evidence="1 2" key="1">
    <citation type="submission" date="2017-12" db="EMBL/GenBank/DDBJ databases">
        <title>High-resolution comparative analysis of great ape genomes.</title>
        <authorList>
            <person name="Pollen A."/>
            <person name="Hastie A."/>
            <person name="Hormozdiari F."/>
            <person name="Dougherty M."/>
            <person name="Liu R."/>
            <person name="Chaisson M."/>
            <person name="Hoppe E."/>
            <person name="Hill C."/>
            <person name="Pang A."/>
            <person name="Hillier L."/>
            <person name="Baker C."/>
            <person name="Armstrong J."/>
            <person name="Shendure J."/>
            <person name="Paten B."/>
            <person name="Wilson R."/>
            <person name="Chao H."/>
            <person name="Schneider V."/>
            <person name="Ventura M."/>
            <person name="Kronenberg Z."/>
            <person name="Murali S."/>
            <person name="Gordon D."/>
            <person name="Cantsilieris S."/>
            <person name="Munson K."/>
            <person name="Nelson B."/>
            <person name="Raja A."/>
            <person name="Underwood J."/>
            <person name="Diekhans M."/>
            <person name="Fiddes I."/>
            <person name="Haussler D."/>
            <person name="Eichler E."/>
        </authorList>
    </citation>
    <scope>NUCLEOTIDE SEQUENCE [LARGE SCALE GENOMIC DNA]</scope>
    <source>
        <strain evidence="1">Yerkes chimp pedigree #C0471</strain>
    </source>
</reference>
<name>A0A2J8IJJ5_PANTR</name>
<organism evidence="1 2">
    <name type="scientific">Pan troglodytes</name>
    <name type="common">Chimpanzee</name>
    <dbReference type="NCBI Taxonomy" id="9598"/>
    <lineage>
        <taxon>Eukaryota</taxon>
        <taxon>Metazoa</taxon>
        <taxon>Chordata</taxon>
        <taxon>Craniata</taxon>
        <taxon>Vertebrata</taxon>
        <taxon>Euteleostomi</taxon>
        <taxon>Mammalia</taxon>
        <taxon>Eutheria</taxon>
        <taxon>Euarchontoglires</taxon>
        <taxon>Primates</taxon>
        <taxon>Haplorrhini</taxon>
        <taxon>Catarrhini</taxon>
        <taxon>Hominidae</taxon>
        <taxon>Pan</taxon>
    </lineage>
</organism>
<gene>
    <name evidence="1" type="ORF">CK820_G0056942</name>
</gene>
<accession>A0A2J8IJJ5</accession>
<dbReference type="AlphaFoldDB" id="A0A2J8IJJ5"/>
<sequence length="160" mass="18566">MKKLLHNMLSPDPREPQKSIEVPLLRSSVCLATALNPIEQDQKWQSITENVVKYLKQTSRIAIGPLRLSTLTVSQSLPVLSTLQLYCSSALENTVSNRLSTEDCLIPLFGEALRSCKQHDVRPWMQALRYTVYQNQLLEKIKVKWFSFFFCKRKLKVFFF</sequence>